<evidence type="ECO:0000256" key="2">
    <source>
        <dbReference type="ARBA" id="ARBA00005466"/>
    </source>
</evidence>
<keyword evidence="4 9" id="KW-0732">Signal</keyword>
<accession>A0A6N2NAL0</accession>
<feature type="domain" description="FAD-binding PCMH-type" evidence="10">
    <location>
        <begin position="630"/>
        <end position="804"/>
    </location>
</feature>
<protein>
    <recommendedName>
        <fullName evidence="10">FAD-binding PCMH-type domain-containing protein</fullName>
    </recommendedName>
</protein>
<evidence type="ECO:0000313" key="11">
    <source>
        <dbReference type="EMBL" id="VFU61648.1"/>
    </source>
</evidence>
<dbReference type="Gene3D" id="3.40.462.20">
    <property type="match status" value="2"/>
</dbReference>
<keyword evidence="5" id="KW-0274">FAD</keyword>
<dbReference type="EMBL" id="CAADRP010002129">
    <property type="protein sequence ID" value="VFU61648.1"/>
    <property type="molecule type" value="Genomic_DNA"/>
</dbReference>
<dbReference type="Pfam" id="PF08031">
    <property type="entry name" value="BBE"/>
    <property type="match status" value="2"/>
</dbReference>
<dbReference type="SUPFAM" id="SSF56176">
    <property type="entry name" value="FAD-binding/transporter-associated domain-like"/>
    <property type="match status" value="2"/>
</dbReference>
<evidence type="ECO:0000256" key="5">
    <source>
        <dbReference type="ARBA" id="ARBA00022827"/>
    </source>
</evidence>
<dbReference type="InterPro" id="IPR016169">
    <property type="entry name" value="FAD-bd_PCMH_sub2"/>
</dbReference>
<dbReference type="InterPro" id="IPR016167">
    <property type="entry name" value="FAD-bd_PCMH_sub1"/>
</dbReference>
<evidence type="ECO:0000259" key="10">
    <source>
        <dbReference type="PROSITE" id="PS51387"/>
    </source>
</evidence>
<evidence type="ECO:0000256" key="7">
    <source>
        <dbReference type="ARBA" id="ARBA00023157"/>
    </source>
</evidence>
<evidence type="ECO:0000256" key="8">
    <source>
        <dbReference type="ARBA" id="ARBA00023180"/>
    </source>
</evidence>
<keyword evidence="8" id="KW-0325">Glycoprotein</keyword>
<dbReference type="FunFam" id="3.30.43.10:FF:000004">
    <property type="entry name" value="Berberine bridge enzyme-like 15"/>
    <property type="match status" value="2"/>
</dbReference>
<dbReference type="InterPro" id="IPR016166">
    <property type="entry name" value="FAD-bd_PCMH"/>
</dbReference>
<dbReference type="Pfam" id="PF01565">
    <property type="entry name" value="FAD_binding_4"/>
    <property type="match status" value="2"/>
</dbReference>
<keyword evidence="6" id="KW-0560">Oxidoreductase</keyword>
<feature type="chain" id="PRO_5027073056" description="FAD-binding PCMH-type domain-containing protein" evidence="9">
    <location>
        <begin position="25"/>
        <end position="1089"/>
    </location>
</feature>
<dbReference type="InterPro" id="IPR036318">
    <property type="entry name" value="FAD-bd_PCMH-like_sf"/>
</dbReference>
<reference evidence="11" key="1">
    <citation type="submission" date="2019-03" db="EMBL/GenBank/DDBJ databases">
        <authorList>
            <person name="Mank J."/>
            <person name="Almeida P."/>
        </authorList>
    </citation>
    <scope>NUCLEOTIDE SEQUENCE</scope>
    <source>
        <strain evidence="11">78183</strain>
    </source>
</reference>
<keyword evidence="3" id="KW-0285">Flavoprotein</keyword>
<dbReference type="GO" id="GO:0071949">
    <property type="term" value="F:FAD binding"/>
    <property type="evidence" value="ECO:0007669"/>
    <property type="project" value="InterPro"/>
</dbReference>
<dbReference type="InterPro" id="IPR006094">
    <property type="entry name" value="Oxid_FAD_bind_N"/>
</dbReference>
<evidence type="ECO:0000256" key="1">
    <source>
        <dbReference type="ARBA" id="ARBA00001974"/>
    </source>
</evidence>
<gene>
    <name evidence="11" type="ORF">SVIM_LOCUS461726</name>
</gene>
<dbReference type="GO" id="GO:0016491">
    <property type="term" value="F:oxidoreductase activity"/>
    <property type="evidence" value="ECO:0007669"/>
    <property type="project" value="UniProtKB-KW"/>
</dbReference>
<name>A0A6N2NAL0_SALVM</name>
<evidence type="ECO:0000256" key="6">
    <source>
        <dbReference type="ARBA" id="ARBA00023002"/>
    </source>
</evidence>
<evidence type="ECO:0000256" key="3">
    <source>
        <dbReference type="ARBA" id="ARBA00022630"/>
    </source>
</evidence>
<dbReference type="AlphaFoldDB" id="A0A6N2NAL0"/>
<dbReference type="Gene3D" id="3.30.465.10">
    <property type="match status" value="2"/>
</dbReference>
<evidence type="ECO:0000256" key="9">
    <source>
        <dbReference type="SAM" id="SignalP"/>
    </source>
</evidence>
<dbReference type="PROSITE" id="PS51387">
    <property type="entry name" value="FAD_PCMH"/>
    <property type="match status" value="2"/>
</dbReference>
<dbReference type="InterPro" id="IPR006093">
    <property type="entry name" value="Oxy_OxRdtase_FAD_BS"/>
</dbReference>
<evidence type="ECO:0000256" key="4">
    <source>
        <dbReference type="ARBA" id="ARBA00022729"/>
    </source>
</evidence>
<comment type="similarity">
    <text evidence="2">Belongs to the oxygen-dependent FAD-linked oxidoreductase family.</text>
</comment>
<dbReference type="InterPro" id="IPR012951">
    <property type="entry name" value="BBE"/>
</dbReference>
<dbReference type="Gene3D" id="3.30.43.10">
    <property type="entry name" value="Uridine Diphospho-n-acetylenolpyruvylglucosamine Reductase, domain 2"/>
    <property type="match status" value="2"/>
</dbReference>
<feature type="domain" description="FAD-binding PCMH-type" evidence="10">
    <location>
        <begin position="78"/>
        <end position="252"/>
    </location>
</feature>
<keyword evidence="7" id="KW-1015">Disulfide bond</keyword>
<proteinExistence type="inferred from homology"/>
<dbReference type="PROSITE" id="PS00862">
    <property type="entry name" value="OX2_COVAL_FAD"/>
    <property type="match status" value="1"/>
</dbReference>
<organism evidence="11">
    <name type="scientific">Salix viminalis</name>
    <name type="common">Common osier</name>
    <name type="synonym">Basket willow</name>
    <dbReference type="NCBI Taxonomy" id="40686"/>
    <lineage>
        <taxon>Eukaryota</taxon>
        <taxon>Viridiplantae</taxon>
        <taxon>Streptophyta</taxon>
        <taxon>Embryophyta</taxon>
        <taxon>Tracheophyta</taxon>
        <taxon>Spermatophyta</taxon>
        <taxon>Magnoliopsida</taxon>
        <taxon>eudicotyledons</taxon>
        <taxon>Gunneridae</taxon>
        <taxon>Pentapetalae</taxon>
        <taxon>rosids</taxon>
        <taxon>fabids</taxon>
        <taxon>Malpighiales</taxon>
        <taxon>Salicaceae</taxon>
        <taxon>Saliceae</taxon>
        <taxon>Salix</taxon>
    </lineage>
</organism>
<comment type="cofactor">
    <cofactor evidence="1">
        <name>FAD</name>
        <dbReference type="ChEBI" id="CHEBI:57692"/>
    </cofactor>
</comment>
<dbReference type="GO" id="GO:1901696">
    <property type="term" value="P:cannabinoid biosynthetic process"/>
    <property type="evidence" value="ECO:0007669"/>
    <property type="project" value="UniProtKB-ARBA"/>
</dbReference>
<feature type="signal peptide" evidence="9">
    <location>
        <begin position="1"/>
        <end position="24"/>
    </location>
</feature>
<dbReference type="PANTHER" id="PTHR32448">
    <property type="entry name" value="OS08G0158400 PROTEIN"/>
    <property type="match status" value="1"/>
</dbReference>
<sequence>MAKPALLALLVLLVFNITSSFSAAAVGNDSVYESFLQCLESNTNPQDKISNLVYSQSSASYTSVLRAYIRNARYNTSATPKPVVIVTPTQISHVQATVICTKKVGYQLKIRSGGHDYDGISYVSDMPFFVLDMFNLRSIAVDVKDESATVQTGATLGELYYKIWESSKVHGFPAGICPTVGVGGHLSGAGYGNMLRKYGLSVDNVVDAEIVDVNGKLLDRKAMGEDLFWAIRGGGGGSFGVIISYKIKLVPVPETVTVFRVERTLEQNATDIVYKWQLVAPQTSNDLFMRMLLQPVTRNGKQTLRASIVTLYLGNSDSLVALLGKEFPELGLKKENCNETSWIQSVMWWDESTNLGKSPDVLLDRNPNDANFLKRKSDYVQNPISKDGLEWLWKKMIEIGKTGLVFNPYGGRMSEIPASETPFPHRAGNLFKVQYSVNWEEAGGEADKNFMTQIRRLHSYMTPFVSKNPRSSYLNYRDLDIGVMEAGKDSFEQGSVYGYKYFNDNFDRLVKVKTAVDPENFFRNEQSIPTLPKVGQDTGVAGGSTSRFIQNFVCSKSDRNENVSTTSKPISISLAWSASSSSSPEMFLRCFSSRMQHSKSISEAILTKKSSAYSSVLQSSIRNFRFLNTSTLKPQFIITPFNEFEIQAAVVCAKKYGMQIRVRSGGHDYEGLSSLSDQEFVLVDLAELSSISVDIENERAWIGAGASIGELYYRIAEKSKVHGFPAGSCPTVGVGGQFSGGGFGTIFRKYGLAADNVIDARIVDANGIILDRESMGEDLFWAIRGGGAASFGVVFSWKVRLVPVPPTVTVFSIGKTLQQGASSLLQKWQSIGDKLHQDLFLHATISVATSIPDGNKTIQVSFVSLFLGRAEELLPLMQGTFPELGLMRENCSEMSWIQSVLYFGGFSPRDSLNVLLSRTTQFKEFSKGKSDYVKQPISETGLEGLYKMLLEEETSLLILTPYGGRMSEIPSSETPFPHRSGNIFKIQYIITWDVEEETEKNLKWMRRLYAYMAPYVSSSPRAAYLNYRDLDLGRNSYGNTSFAKASVWGLKYFKNNFKRLAQVKTATDPSNFFWNEQSIPVLQRKRNLK</sequence>